<dbReference type="InterPro" id="IPR046737">
    <property type="entry name" value="DUF6629"/>
</dbReference>
<dbReference type="Pfam" id="PF20334">
    <property type="entry name" value="DUF6629"/>
    <property type="match status" value="1"/>
</dbReference>
<dbReference type="AlphaFoldDB" id="A3K362"/>
<sequence length="217" mass="23887">MCISAEVNFVASAVIGAVGVATLAHVRHPRDVLFGAMPLLFALHQFTEGFVWLGLDGAISELSRDNAAFLFLLYAQGILPIAMPLSVLLMEDVPWRRVALAAITALAFVFGAYMIWGVMSFPTSCYAENRSVVYSNPVTETMWTGILYILVTCGALVLSGFHVVRWFGVLNLIGLTVVFLMKSYAFSSVWCFYAAVISVLLYWQFRTGKIRPLPAMA</sequence>
<feature type="transmembrane region" description="Helical" evidence="1">
    <location>
        <begin position="99"/>
        <end position="121"/>
    </location>
</feature>
<dbReference type="RefSeq" id="WP_005858642.1">
    <property type="nucleotide sequence ID" value="NZ_AAYA01000005.1"/>
</dbReference>
<protein>
    <submittedName>
        <fullName evidence="2">Uncharacterized protein</fullName>
    </submittedName>
</protein>
<feature type="transmembrane region" description="Helical" evidence="1">
    <location>
        <begin position="67"/>
        <end position="87"/>
    </location>
</feature>
<feature type="transmembrane region" description="Helical" evidence="1">
    <location>
        <begin position="142"/>
        <end position="164"/>
    </location>
</feature>
<gene>
    <name evidence="2" type="ORF">SSE37_17453</name>
</gene>
<keyword evidence="1" id="KW-0472">Membrane</keyword>
<dbReference type="EMBL" id="AAYA01000005">
    <property type="protein sequence ID" value="EBA08621.1"/>
    <property type="molecule type" value="Genomic_DNA"/>
</dbReference>
<feature type="transmembrane region" description="Helical" evidence="1">
    <location>
        <begin position="7"/>
        <end position="26"/>
    </location>
</feature>
<evidence type="ECO:0000313" key="3">
    <source>
        <dbReference type="Proteomes" id="UP000005713"/>
    </source>
</evidence>
<keyword evidence="1" id="KW-0812">Transmembrane</keyword>
<dbReference type="eggNOG" id="ENOG5032S87">
    <property type="taxonomic scope" value="Bacteria"/>
</dbReference>
<dbReference type="OrthoDB" id="8441457at2"/>
<feature type="transmembrane region" description="Helical" evidence="1">
    <location>
        <begin position="184"/>
        <end position="203"/>
    </location>
</feature>
<organism evidence="2 3">
    <name type="scientific">Sagittula stellata (strain ATCC 700073 / DSM 11524 / E-37)</name>
    <dbReference type="NCBI Taxonomy" id="388399"/>
    <lineage>
        <taxon>Bacteria</taxon>
        <taxon>Pseudomonadati</taxon>
        <taxon>Pseudomonadota</taxon>
        <taxon>Alphaproteobacteria</taxon>
        <taxon>Rhodobacterales</taxon>
        <taxon>Roseobacteraceae</taxon>
        <taxon>Sagittula</taxon>
    </lineage>
</organism>
<dbReference type="Proteomes" id="UP000005713">
    <property type="component" value="Unassembled WGS sequence"/>
</dbReference>
<evidence type="ECO:0000256" key="1">
    <source>
        <dbReference type="SAM" id="Phobius"/>
    </source>
</evidence>
<evidence type="ECO:0000313" key="2">
    <source>
        <dbReference type="EMBL" id="EBA08621.1"/>
    </source>
</evidence>
<proteinExistence type="predicted"/>
<accession>A3K362</accession>
<reference evidence="2 3" key="1">
    <citation type="submission" date="2006-06" db="EMBL/GenBank/DDBJ databases">
        <authorList>
            <person name="Moran M.A."/>
            <person name="Ferriera S."/>
            <person name="Johnson J."/>
            <person name="Kravitz S."/>
            <person name="Beeson K."/>
            <person name="Sutton G."/>
            <person name="Rogers Y.-H."/>
            <person name="Friedman R."/>
            <person name="Frazier M."/>
            <person name="Venter J.C."/>
        </authorList>
    </citation>
    <scope>NUCLEOTIDE SEQUENCE [LARGE SCALE GENOMIC DNA]</scope>
    <source>
        <strain evidence="2 3">E-37</strain>
    </source>
</reference>
<keyword evidence="1" id="KW-1133">Transmembrane helix</keyword>
<feature type="transmembrane region" description="Helical" evidence="1">
    <location>
        <begin position="32"/>
        <end position="55"/>
    </location>
</feature>
<keyword evidence="3" id="KW-1185">Reference proteome</keyword>
<name>A3K362_SAGS3</name>
<comment type="caution">
    <text evidence="2">The sequence shown here is derived from an EMBL/GenBank/DDBJ whole genome shotgun (WGS) entry which is preliminary data.</text>
</comment>